<evidence type="ECO:0000313" key="3">
    <source>
        <dbReference type="Proteomes" id="UP000054485"/>
    </source>
</evidence>
<dbReference type="AlphaFoldDB" id="A0A0D0BDE6"/>
<keyword evidence="3" id="KW-1185">Reference proteome</keyword>
<reference evidence="3" key="2">
    <citation type="submission" date="2015-01" db="EMBL/GenBank/DDBJ databases">
        <title>Evolutionary Origins and Diversification of the Mycorrhizal Mutualists.</title>
        <authorList>
            <consortium name="DOE Joint Genome Institute"/>
            <consortium name="Mycorrhizal Genomics Consortium"/>
            <person name="Kohler A."/>
            <person name="Kuo A."/>
            <person name="Nagy L.G."/>
            <person name="Floudas D."/>
            <person name="Copeland A."/>
            <person name="Barry K.W."/>
            <person name="Cichocki N."/>
            <person name="Veneault-Fourrey C."/>
            <person name="LaButti K."/>
            <person name="Lindquist E.A."/>
            <person name="Lipzen A."/>
            <person name="Lundell T."/>
            <person name="Morin E."/>
            <person name="Murat C."/>
            <person name="Riley R."/>
            <person name="Ohm R."/>
            <person name="Sun H."/>
            <person name="Tunlid A."/>
            <person name="Henrissat B."/>
            <person name="Grigoriev I.V."/>
            <person name="Hibbett D.S."/>
            <person name="Martin F."/>
        </authorList>
    </citation>
    <scope>NUCLEOTIDE SEQUENCE [LARGE SCALE GENOMIC DNA]</scope>
    <source>
        <strain evidence="3">UH-Slu-Lm8-n1</strain>
    </source>
</reference>
<proteinExistence type="predicted"/>
<name>A0A0D0BDE6_9AGAM</name>
<evidence type="ECO:0000313" key="2">
    <source>
        <dbReference type="EMBL" id="KIK44272.1"/>
    </source>
</evidence>
<dbReference type="Proteomes" id="UP000054485">
    <property type="component" value="Unassembled WGS sequence"/>
</dbReference>
<gene>
    <name evidence="2" type="ORF">CY34DRAFT_80259</name>
</gene>
<dbReference type="InterPro" id="IPR001810">
    <property type="entry name" value="F-box_dom"/>
</dbReference>
<evidence type="ECO:0000259" key="1">
    <source>
        <dbReference type="Pfam" id="PF12937"/>
    </source>
</evidence>
<feature type="non-terminal residue" evidence="2">
    <location>
        <position position="95"/>
    </location>
</feature>
<feature type="domain" description="F-box" evidence="1">
    <location>
        <begin position="40"/>
        <end position="94"/>
    </location>
</feature>
<dbReference type="Pfam" id="PF12937">
    <property type="entry name" value="F-box-like"/>
    <property type="match status" value="1"/>
</dbReference>
<accession>A0A0D0BDE6</accession>
<dbReference type="OrthoDB" id="3252786at2759"/>
<protein>
    <recommendedName>
        <fullName evidence="1">F-box domain-containing protein</fullName>
    </recommendedName>
</protein>
<reference evidence="2 3" key="1">
    <citation type="submission" date="2014-04" db="EMBL/GenBank/DDBJ databases">
        <authorList>
            <consortium name="DOE Joint Genome Institute"/>
            <person name="Kuo A."/>
            <person name="Ruytinx J."/>
            <person name="Rineau F."/>
            <person name="Colpaert J."/>
            <person name="Kohler A."/>
            <person name="Nagy L.G."/>
            <person name="Floudas D."/>
            <person name="Copeland A."/>
            <person name="Barry K.W."/>
            <person name="Cichocki N."/>
            <person name="Veneault-Fourrey C."/>
            <person name="LaButti K."/>
            <person name="Lindquist E.A."/>
            <person name="Lipzen A."/>
            <person name="Lundell T."/>
            <person name="Morin E."/>
            <person name="Murat C."/>
            <person name="Sun H."/>
            <person name="Tunlid A."/>
            <person name="Henrissat B."/>
            <person name="Grigoriev I.V."/>
            <person name="Hibbett D.S."/>
            <person name="Martin F."/>
            <person name="Nordberg H.P."/>
            <person name="Cantor M.N."/>
            <person name="Hua S.X."/>
        </authorList>
    </citation>
    <scope>NUCLEOTIDE SEQUENCE [LARGE SCALE GENOMIC DNA]</scope>
    <source>
        <strain evidence="2 3">UH-Slu-Lm8-n1</strain>
    </source>
</reference>
<organism evidence="2 3">
    <name type="scientific">Suillus luteus UH-Slu-Lm8-n1</name>
    <dbReference type="NCBI Taxonomy" id="930992"/>
    <lineage>
        <taxon>Eukaryota</taxon>
        <taxon>Fungi</taxon>
        <taxon>Dikarya</taxon>
        <taxon>Basidiomycota</taxon>
        <taxon>Agaricomycotina</taxon>
        <taxon>Agaricomycetes</taxon>
        <taxon>Agaricomycetidae</taxon>
        <taxon>Boletales</taxon>
        <taxon>Suillineae</taxon>
        <taxon>Suillaceae</taxon>
        <taxon>Suillus</taxon>
    </lineage>
</organism>
<dbReference type="InParanoid" id="A0A0D0BDE6"/>
<sequence>MSGLKAVVDTLNSIYKQLDEKQDRITHSMILHKGLVSPLRNLPTEILSLIFLHCLPENSHLSLTQSTAPVLLTRICRQWREVALDMPRLWCRLHL</sequence>
<dbReference type="EMBL" id="KN835194">
    <property type="protein sequence ID" value="KIK44272.1"/>
    <property type="molecule type" value="Genomic_DNA"/>
</dbReference>
<dbReference type="STRING" id="930992.A0A0D0BDE6"/>
<dbReference type="HOGENOM" id="CLU_018544_3_3_1"/>